<dbReference type="Gene3D" id="1.10.357.10">
    <property type="entry name" value="Tetracycline Repressor, domain 2"/>
    <property type="match status" value="1"/>
</dbReference>
<dbReference type="OrthoDB" id="7506349at2"/>
<evidence type="ECO:0000256" key="1">
    <source>
        <dbReference type="ARBA" id="ARBA00023125"/>
    </source>
</evidence>
<dbReference type="InterPro" id="IPR041583">
    <property type="entry name" value="TetR_C_31"/>
</dbReference>
<evidence type="ECO:0000256" key="2">
    <source>
        <dbReference type="PROSITE-ProRule" id="PRU00335"/>
    </source>
</evidence>
<keyword evidence="1 2" id="KW-0238">DNA-binding</keyword>
<evidence type="ECO:0000313" key="4">
    <source>
        <dbReference type="EMBL" id="RKT68141.1"/>
    </source>
</evidence>
<dbReference type="GO" id="GO:0003677">
    <property type="term" value="F:DNA binding"/>
    <property type="evidence" value="ECO:0007669"/>
    <property type="project" value="UniProtKB-UniRule"/>
</dbReference>
<comment type="caution">
    <text evidence="4">The sequence shown here is derived from an EMBL/GenBank/DDBJ whole genome shotgun (WGS) entry which is preliminary data.</text>
</comment>
<dbReference type="Pfam" id="PF17940">
    <property type="entry name" value="TetR_C_31"/>
    <property type="match status" value="1"/>
</dbReference>
<evidence type="ECO:0000313" key="5">
    <source>
        <dbReference type="Proteomes" id="UP000272729"/>
    </source>
</evidence>
<dbReference type="InterPro" id="IPR036271">
    <property type="entry name" value="Tet_transcr_reg_TetR-rel_C_sf"/>
</dbReference>
<protein>
    <submittedName>
        <fullName evidence="4">TetR family transcriptional regulator</fullName>
    </submittedName>
</protein>
<dbReference type="SUPFAM" id="SSF48498">
    <property type="entry name" value="Tetracyclin repressor-like, C-terminal domain"/>
    <property type="match status" value="1"/>
</dbReference>
<dbReference type="SUPFAM" id="SSF46689">
    <property type="entry name" value="Homeodomain-like"/>
    <property type="match status" value="1"/>
</dbReference>
<feature type="domain" description="HTH tetR-type" evidence="3">
    <location>
        <begin position="2"/>
        <end position="62"/>
    </location>
</feature>
<gene>
    <name evidence="4" type="ORF">DFJ66_1322</name>
</gene>
<dbReference type="InterPro" id="IPR009057">
    <property type="entry name" value="Homeodomain-like_sf"/>
</dbReference>
<evidence type="ECO:0000259" key="3">
    <source>
        <dbReference type="PROSITE" id="PS50977"/>
    </source>
</evidence>
<reference evidence="4 5" key="1">
    <citation type="submission" date="2018-10" db="EMBL/GenBank/DDBJ databases">
        <title>Sequencing the genomes of 1000 actinobacteria strains.</title>
        <authorList>
            <person name="Klenk H.-P."/>
        </authorList>
    </citation>
    <scope>NUCLEOTIDE SEQUENCE [LARGE SCALE GENOMIC DNA]</scope>
    <source>
        <strain evidence="4 5">DSM 43911</strain>
    </source>
</reference>
<dbReference type="RefSeq" id="WP_121218927.1">
    <property type="nucleotide sequence ID" value="NZ_JBIUBA010000015.1"/>
</dbReference>
<keyword evidence="5" id="KW-1185">Reference proteome</keyword>
<proteinExistence type="predicted"/>
<feature type="DNA-binding region" description="H-T-H motif" evidence="2">
    <location>
        <begin position="25"/>
        <end position="44"/>
    </location>
</feature>
<dbReference type="InterPro" id="IPR001647">
    <property type="entry name" value="HTH_TetR"/>
</dbReference>
<organism evidence="4 5">
    <name type="scientific">Saccharothrix variisporea</name>
    <dbReference type="NCBI Taxonomy" id="543527"/>
    <lineage>
        <taxon>Bacteria</taxon>
        <taxon>Bacillati</taxon>
        <taxon>Actinomycetota</taxon>
        <taxon>Actinomycetes</taxon>
        <taxon>Pseudonocardiales</taxon>
        <taxon>Pseudonocardiaceae</taxon>
        <taxon>Saccharothrix</taxon>
    </lineage>
</organism>
<accession>A0A495X1S5</accession>
<dbReference type="Proteomes" id="UP000272729">
    <property type="component" value="Unassembled WGS sequence"/>
</dbReference>
<dbReference type="EMBL" id="RBXR01000001">
    <property type="protein sequence ID" value="RKT68141.1"/>
    <property type="molecule type" value="Genomic_DNA"/>
</dbReference>
<dbReference type="AlphaFoldDB" id="A0A495X1S5"/>
<dbReference type="PROSITE" id="PS50977">
    <property type="entry name" value="HTH_TETR_2"/>
    <property type="match status" value="1"/>
</dbReference>
<name>A0A495X1S5_9PSEU</name>
<sequence length="186" mass="19876">MTSTRTRALDAAVDLLGTGGLRALTHARVDDHAHLPRGSTSNHFRTRAALLAGVVEWIAAHELRDMSGGAFAPSTPEELVDVMCGFLDHLTGANRTWTAARLVLFMEAGHEPGLRDALSRVRTVMEESAVAVLTSLGAPNPRTAAQAIAACCEGVILHRVARDDDTDPRPLLELVVRGAFPPGETR</sequence>